<protein>
    <submittedName>
        <fullName evidence="2">Uncharacterized protein</fullName>
    </submittedName>
</protein>
<dbReference type="AlphaFoldDB" id="A0A0G4H4S2"/>
<keyword evidence="3" id="KW-1185">Reference proteome</keyword>
<evidence type="ECO:0000313" key="2">
    <source>
        <dbReference type="EMBL" id="CEM38782.1"/>
    </source>
</evidence>
<accession>A0A0G4H4S2</accession>
<evidence type="ECO:0000256" key="1">
    <source>
        <dbReference type="SAM" id="MobiDB-lite"/>
    </source>
</evidence>
<gene>
    <name evidence="2" type="ORF">Vbra_1876</name>
</gene>
<reference evidence="2 3" key="1">
    <citation type="submission" date="2014-11" db="EMBL/GenBank/DDBJ databases">
        <authorList>
            <person name="Zhu J."/>
            <person name="Qi W."/>
            <person name="Song R."/>
        </authorList>
    </citation>
    <scope>NUCLEOTIDE SEQUENCE [LARGE SCALE GENOMIC DNA]</scope>
</reference>
<name>A0A0G4H4S2_VITBC</name>
<organism evidence="2 3">
    <name type="scientific">Vitrella brassicaformis (strain CCMP3155)</name>
    <dbReference type="NCBI Taxonomy" id="1169540"/>
    <lineage>
        <taxon>Eukaryota</taxon>
        <taxon>Sar</taxon>
        <taxon>Alveolata</taxon>
        <taxon>Colpodellida</taxon>
        <taxon>Vitrellaceae</taxon>
        <taxon>Vitrella</taxon>
    </lineage>
</organism>
<dbReference type="EMBL" id="CDMY01001000">
    <property type="protein sequence ID" value="CEM38782.1"/>
    <property type="molecule type" value="Genomic_DNA"/>
</dbReference>
<evidence type="ECO:0000313" key="3">
    <source>
        <dbReference type="Proteomes" id="UP000041254"/>
    </source>
</evidence>
<sequence length="87" mass="9355">MAIRPEHYGDIRLAADIKDDLRQLTVGVTNGDGATLSAGGGLVVSSQQQRRHVHSLPIRCPPSSGAGGHRQDAHTQRHRQNRLGCVV</sequence>
<proteinExistence type="predicted"/>
<feature type="region of interest" description="Disordered" evidence="1">
    <location>
        <begin position="58"/>
        <end position="87"/>
    </location>
</feature>
<dbReference type="VEuPathDB" id="CryptoDB:Vbra_1876"/>
<dbReference type="Proteomes" id="UP000041254">
    <property type="component" value="Unassembled WGS sequence"/>
</dbReference>
<dbReference type="InParanoid" id="A0A0G4H4S2"/>